<keyword evidence="2" id="KW-1185">Reference proteome</keyword>
<gene>
    <name evidence="1" type="ORF">N825_14775</name>
</gene>
<accession>W9H070</accession>
<dbReference type="AlphaFoldDB" id="W9H070"/>
<sequence>MRLCLVDPLPWDYDADTPLERPLGGMQSAACHLAAALADLGHEVALVTHTTRPGARRGVACLSLGTPGGRTELRDRAWDAMISLSALAGPVRALVAPGTPAILWTGHAEDQPAVACLGTPAERDAWDGVALVSEWQRLRYAETFGLPAFRTVVLGNAIAPAFEGLFQDADDLQAAKRARTVADGGPMTLAYTSTPFRGLELLTGMFPLIARPARLRVFSDMAPYRTGPADSQFAALYERCRATPGIDHVGTLPQPDLARALRPIPILAYPCTFPETACIAVLEAMAAGCAVVSSDLGALAETTAGHALLVDPGEDWSSFAPRYLGALDLVMASVTSKAGIERLWEQVRFVNQTATWAVRARQWTDTLASWPPR</sequence>
<reference evidence="1 2" key="1">
    <citation type="submission" date="2013-08" db="EMBL/GenBank/DDBJ databases">
        <title>The genome sequence of Skermanella stibiiresistens.</title>
        <authorList>
            <person name="Zhu W."/>
            <person name="Wang G."/>
        </authorList>
    </citation>
    <scope>NUCLEOTIDE SEQUENCE [LARGE SCALE GENOMIC DNA]</scope>
    <source>
        <strain evidence="1 2">SB22</strain>
    </source>
</reference>
<name>W9H070_9PROT</name>
<dbReference type="SUPFAM" id="SSF53756">
    <property type="entry name" value="UDP-Glycosyltransferase/glycogen phosphorylase"/>
    <property type="match status" value="1"/>
</dbReference>
<organism evidence="1 2">
    <name type="scientific">Skermanella stibiiresistens SB22</name>
    <dbReference type="NCBI Taxonomy" id="1385369"/>
    <lineage>
        <taxon>Bacteria</taxon>
        <taxon>Pseudomonadati</taxon>
        <taxon>Pseudomonadota</taxon>
        <taxon>Alphaproteobacteria</taxon>
        <taxon>Rhodospirillales</taxon>
        <taxon>Azospirillaceae</taxon>
        <taxon>Skermanella</taxon>
    </lineage>
</organism>
<evidence type="ECO:0008006" key="3">
    <source>
        <dbReference type="Google" id="ProtNLM"/>
    </source>
</evidence>
<evidence type="ECO:0000313" key="2">
    <source>
        <dbReference type="Proteomes" id="UP000019486"/>
    </source>
</evidence>
<dbReference type="STRING" id="1385369.N825_14775"/>
<comment type="caution">
    <text evidence="1">The sequence shown here is derived from an EMBL/GenBank/DDBJ whole genome shotgun (WGS) entry which is preliminary data.</text>
</comment>
<proteinExistence type="predicted"/>
<dbReference type="Pfam" id="PF13692">
    <property type="entry name" value="Glyco_trans_1_4"/>
    <property type="match status" value="1"/>
</dbReference>
<protein>
    <recommendedName>
        <fullName evidence="3">Glycosyltransferase</fullName>
    </recommendedName>
</protein>
<dbReference type="EMBL" id="AVFL01000020">
    <property type="protein sequence ID" value="EWY38221.1"/>
    <property type="molecule type" value="Genomic_DNA"/>
</dbReference>
<dbReference type="OrthoDB" id="5354021at2"/>
<dbReference type="RefSeq" id="WP_051512845.1">
    <property type="nucleotide sequence ID" value="NZ_AVFL01000020.1"/>
</dbReference>
<evidence type="ECO:0000313" key="1">
    <source>
        <dbReference type="EMBL" id="EWY38221.1"/>
    </source>
</evidence>
<dbReference type="Gene3D" id="3.40.50.2000">
    <property type="entry name" value="Glycogen Phosphorylase B"/>
    <property type="match status" value="2"/>
</dbReference>
<dbReference type="Proteomes" id="UP000019486">
    <property type="component" value="Unassembled WGS sequence"/>
</dbReference>